<keyword evidence="3 5" id="KW-0697">Rotamase</keyword>
<dbReference type="Gene3D" id="3.10.50.40">
    <property type="match status" value="1"/>
</dbReference>
<dbReference type="GO" id="GO:0003755">
    <property type="term" value="F:peptidyl-prolyl cis-trans isomerase activity"/>
    <property type="evidence" value="ECO:0007669"/>
    <property type="project" value="UniProtKB-EC"/>
</dbReference>
<dbReference type="EC" id="5.2.1.8" evidence="6"/>
<evidence type="ECO:0000256" key="3">
    <source>
        <dbReference type="ARBA" id="ARBA00023110"/>
    </source>
</evidence>
<evidence type="ECO:0000256" key="2">
    <source>
        <dbReference type="ARBA" id="ARBA00006577"/>
    </source>
</evidence>
<proteinExistence type="inferred from homology"/>
<gene>
    <name evidence="9" type="ORF">OL497_19055</name>
</gene>
<dbReference type="PROSITE" id="PS51257">
    <property type="entry name" value="PROKAR_LIPOPROTEIN"/>
    <property type="match status" value="1"/>
</dbReference>
<dbReference type="Pfam" id="PF00254">
    <property type="entry name" value="FKBP_C"/>
    <property type="match status" value="1"/>
</dbReference>
<evidence type="ECO:0000313" key="9">
    <source>
        <dbReference type="EMBL" id="MCW3486010.1"/>
    </source>
</evidence>
<feature type="chain" id="PRO_5047097571" description="Peptidyl-prolyl cis-trans isomerase" evidence="7">
    <location>
        <begin position="18"/>
        <end position="161"/>
    </location>
</feature>
<name>A0ABT3IQG2_9BACT</name>
<comment type="catalytic activity">
    <reaction evidence="1 5 6">
        <text>[protein]-peptidylproline (omega=180) = [protein]-peptidylproline (omega=0)</text>
        <dbReference type="Rhea" id="RHEA:16237"/>
        <dbReference type="Rhea" id="RHEA-COMP:10747"/>
        <dbReference type="Rhea" id="RHEA-COMP:10748"/>
        <dbReference type="ChEBI" id="CHEBI:83833"/>
        <dbReference type="ChEBI" id="CHEBI:83834"/>
        <dbReference type="EC" id="5.2.1.8"/>
    </reaction>
</comment>
<accession>A0ABT3IQG2</accession>
<dbReference type="Proteomes" id="UP001207742">
    <property type="component" value="Unassembled WGS sequence"/>
</dbReference>
<keyword evidence="7" id="KW-0732">Signal</keyword>
<keyword evidence="10" id="KW-1185">Reference proteome</keyword>
<dbReference type="PANTHER" id="PTHR43811">
    <property type="entry name" value="FKBP-TYPE PEPTIDYL-PROLYL CIS-TRANS ISOMERASE FKPA"/>
    <property type="match status" value="1"/>
</dbReference>
<evidence type="ECO:0000313" key="10">
    <source>
        <dbReference type="Proteomes" id="UP001207742"/>
    </source>
</evidence>
<dbReference type="SUPFAM" id="SSF54534">
    <property type="entry name" value="FKBP-like"/>
    <property type="match status" value="1"/>
</dbReference>
<feature type="domain" description="PPIase FKBP-type" evidence="8">
    <location>
        <begin position="75"/>
        <end position="161"/>
    </location>
</feature>
<organism evidence="9 10">
    <name type="scientific">Chitinophaga nivalis</name>
    <dbReference type="NCBI Taxonomy" id="2991709"/>
    <lineage>
        <taxon>Bacteria</taxon>
        <taxon>Pseudomonadati</taxon>
        <taxon>Bacteroidota</taxon>
        <taxon>Chitinophagia</taxon>
        <taxon>Chitinophagales</taxon>
        <taxon>Chitinophagaceae</taxon>
        <taxon>Chitinophaga</taxon>
    </lineage>
</organism>
<protein>
    <recommendedName>
        <fullName evidence="6">Peptidyl-prolyl cis-trans isomerase</fullName>
        <ecNumber evidence="6">5.2.1.8</ecNumber>
    </recommendedName>
</protein>
<comment type="caution">
    <text evidence="9">The sequence shown here is derived from an EMBL/GenBank/DDBJ whole genome shotgun (WGS) entry which is preliminary data.</text>
</comment>
<sequence length="161" mass="17652">MNRALRILMTGLLVLLAACTKKSSIPAIQGRDASIYDDEIITYLRANNLSAEKDPSGLYYKVLEYGDSTNYARATSVPSLIYNTQLLSGEVIGSSFDATDFDGRQLMNHIPGWQIGLQKITKGGRIKLYIPPHLAFGPVGIDNLIPPNAVLLCELELVDLK</sequence>
<evidence type="ECO:0000256" key="6">
    <source>
        <dbReference type="RuleBase" id="RU003915"/>
    </source>
</evidence>
<dbReference type="PROSITE" id="PS50059">
    <property type="entry name" value="FKBP_PPIASE"/>
    <property type="match status" value="1"/>
</dbReference>
<dbReference type="RefSeq" id="WP_264732826.1">
    <property type="nucleotide sequence ID" value="NZ_JAPDNR010000001.1"/>
</dbReference>
<dbReference type="InterPro" id="IPR046357">
    <property type="entry name" value="PPIase_dom_sf"/>
</dbReference>
<reference evidence="9 10" key="1">
    <citation type="submission" date="2022-10" db="EMBL/GenBank/DDBJ databases">
        <title>Chitinophaga nivalis PC15 sp. nov., isolated from Pyeongchang county, South Korea.</title>
        <authorList>
            <person name="Trinh H.N."/>
        </authorList>
    </citation>
    <scope>NUCLEOTIDE SEQUENCE [LARGE SCALE GENOMIC DNA]</scope>
    <source>
        <strain evidence="9 10">PC14</strain>
    </source>
</reference>
<evidence type="ECO:0000256" key="4">
    <source>
        <dbReference type="ARBA" id="ARBA00023235"/>
    </source>
</evidence>
<dbReference type="EMBL" id="JAPDNS010000002">
    <property type="protein sequence ID" value="MCW3486010.1"/>
    <property type="molecule type" value="Genomic_DNA"/>
</dbReference>
<comment type="similarity">
    <text evidence="2 6">Belongs to the FKBP-type PPIase family.</text>
</comment>
<evidence type="ECO:0000256" key="5">
    <source>
        <dbReference type="PROSITE-ProRule" id="PRU00277"/>
    </source>
</evidence>
<feature type="signal peptide" evidence="7">
    <location>
        <begin position="1"/>
        <end position="17"/>
    </location>
</feature>
<keyword evidence="4 5" id="KW-0413">Isomerase</keyword>
<dbReference type="InterPro" id="IPR001179">
    <property type="entry name" value="PPIase_FKBP_dom"/>
</dbReference>
<evidence type="ECO:0000259" key="8">
    <source>
        <dbReference type="PROSITE" id="PS50059"/>
    </source>
</evidence>
<evidence type="ECO:0000256" key="1">
    <source>
        <dbReference type="ARBA" id="ARBA00000971"/>
    </source>
</evidence>
<evidence type="ECO:0000256" key="7">
    <source>
        <dbReference type="SAM" id="SignalP"/>
    </source>
</evidence>
<dbReference type="PANTHER" id="PTHR43811:SF19">
    <property type="entry name" value="39 KDA FK506-BINDING NUCLEAR PROTEIN"/>
    <property type="match status" value="1"/>
</dbReference>